<dbReference type="InterPro" id="IPR001128">
    <property type="entry name" value="Cyt_P450"/>
</dbReference>
<dbReference type="SUPFAM" id="SSF48264">
    <property type="entry name" value="Cytochrome P450"/>
    <property type="match status" value="1"/>
</dbReference>
<dbReference type="Proteomes" id="UP000594263">
    <property type="component" value="Unplaced"/>
</dbReference>
<organism evidence="11 12">
    <name type="scientific">Kalanchoe fedtschenkoi</name>
    <name type="common">Lavender scallops</name>
    <name type="synonym">South American air plant</name>
    <dbReference type="NCBI Taxonomy" id="63787"/>
    <lineage>
        <taxon>Eukaryota</taxon>
        <taxon>Viridiplantae</taxon>
        <taxon>Streptophyta</taxon>
        <taxon>Embryophyta</taxon>
        <taxon>Tracheophyta</taxon>
        <taxon>Spermatophyta</taxon>
        <taxon>Magnoliopsida</taxon>
        <taxon>eudicotyledons</taxon>
        <taxon>Gunneridae</taxon>
        <taxon>Pentapetalae</taxon>
        <taxon>Saxifragales</taxon>
        <taxon>Crassulaceae</taxon>
        <taxon>Kalanchoe</taxon>
    </lineage>
</organism>
<evidence type="ECO:0008006" key="13">
    <source>
        <dbReference type="Google" id="ProtNLM"/>
    </source>
</evidence>
<dbReference type="PRINTS" id="PR00385">
    <property type="entry name" value="P450"/>
</dbReference>
<dbReference type="PANTHER" id="PTHR47955:SF19">
    <property type="entry name" value="CYTOCHROME P450 71A9-LIKE ISOFORM X1"/>
    <property type="match status" value="1"/>
</dbReference>
<name>A0A7N1A7Z1_KALFE</name>
<dbReference type="PANTHER" id="PTHR47955">
    <property type="entry name" value="CYTOCHROME P450 FAMILY 71 PROTEIN"/>
    <property type="match status" value="1"/>
</dbReference>
<evidence type="ECO:0000256" key="7">
    <source>
        <dbReference type="ARBA" id="ARBA00023033"/>
    </source>
</evidence>
<evidence type="ECO:0000256" key="10">
    <source>
        <dbReference type="SAM" id="SignalP"/>
    </source>
</evidence>
<dbReference type="GO" id="GO:0016705">
    <property type="term" value="F:oxidoreductase activity, acting on paired donors, with incorporation or reduction of molecular oxygen"/>
    <property type="evidence" value="ECO:0007669"/>
    <property type="project" value="InterPro"/>
</dbReference>
<dbReference type="Gramene" id="Kaladp1129s0017.1.v1.1">
    <property type="protein sequence ID" value="Kaladp1129s0017.1.v1.1"/>
    <property type="gene ID" value="Kaladp1129s0017.v1.1"/>
</dbReference>
<feature type="signal peptide" evidence="10">
    <location>
        <begin position="1"/>
        <end position="22"/>
    </location>
</feature>
<keyword evidence="12" id="KW-1185">Reference proteome</keyword>
<evidence type="ECO:0000256" key="1">
    <source>
        <dbReference type="ARBA" id="ARBA00001971"/>
    </source>
</evidence>
<feature type="chain" id="PRO_5029567083" description="Cytochrome P450" evidence="10">
    <location>
        <begin position="23"/>
        <end position="504"/>
    </location>
</feature>
<evidence type="ECO:0000313" key="12">
    <source>
        <dbReference type="Proteomes" id="UP000594263"/>
    </source>
</evidence>
<dbReference type="Gene3D" id="1.10.630.10">
    <property type="entry name" value="Cytochrome P450"/>
    <property type="match status" value="1"/>
</dbReference>
<dbReference type="PROSITE" id="PS00086">
    <property type="entry name" value="CYTOCHROME_P450"/>
    <property type="match status" value="1"/>
</dbReference>
<accession>A0A7N1A7Z1</accession>
<evidence type="ECO:0000256" key="6">
    <source>
        <dbReference type="ARBA" id="ARBA00023004"/>
    </source>
</evidence>
<dbReference type="OMA" id="MHLMLGR"/>
<proteinExistence type="inferred from homology"/>
<keyword evidence="5 9" id="KW-0560">Oxidoreductase</keyword>
<keyword evidence="4 8" id="KW-0479">Metal-binding</keyword>
<evidence type="ECO:0000256" key="8">
    <source>
        <dbReference type="PIRSR" id="PIRSR602401-1"/>
    </source>
</evidence>
<dbReference type="AlphaFoldDB" id="A0A7N1A7Z1"/>
<protein>
    <recommendedName>
        <fullName evidence="13">Cytochrome P450</fullName>
    </recommendedName>
</protein>
<dbReference type="InterPro" id="IPR036396">
    <property type="entry name" value="Cyt_P450_sf"/>
</dbReference>
<evidence type="ECO:0000256" key="5">
    <source>
        <dbReference type="ARBA" id="ARBA00023002"/>
    </source>
</evidence>
<evidence type="ECO:0000256" key="9">
    <source>
        <dbReference type="RuleBase" id="RU000461"/>
    </source>
</evidence>
<dbReference type="InterPro" id="IPR017972">
    <property type="entry name" value="Cyt_P450_CS"/>
</dbReference>
<dbReference type="InterPro" id="IPR002401">
    <property type="entry name" value="Cyt_P450_E_grp-I"/>
</dbReference>
<evidence type="ECO:0000256" key="3">
    <source>
        <dbReference type="ARBA" id="ARBA00022617"/>
    </source>
</evidence>
<sequence>MLPVTLLILVVALALLWGLTKKKRGQSLMIHKQPPSPAGLPIIGNLHQLGDRPHQSLARMAERHGPVMLIRLGFEPALVLSSAEAAKEALKTRDAEYSSRPASFCAGKLTYDYLDMAFTPYSEYWREMRKICVVELFNLKRVQSFQPVRTEVTDAFIESVAVSAGKGEALDVGEMSFELTASIIFKTAFGRSFKGSLMDRKGLQKLFHEAAAVLGSFAAVDCFPYVVGWMVDNLSGLHSRLDRVFERFDEFFENVIQEHLNSDKLKDDGHEDIVDVLLRIHREHVRSGAMNNVKGILTNIFVGGIDTGALTVVWALAELVKNPEVMKKVQDEIRHWTSGKDRVTEEDINNLKYFKMVIKETLRLHPVVPLLIQRKTTAKTQMLGYPIQEGVRVFINAWAIAKDPKIWDQPEKFIPERFNDSLVNYRGQHFELLPFGGGRRICPGINMAMATIELVLANMLHRFDWKLPDGMTPEELDMEEGAGITTFKKVPLKLVPVDNYYCRS</sequence>
<keyword evidence="10" id="KW-0732">Signal</keyword>
<feature type="binding site" description="axial binding residue" evidence="8">
    <location>
        <position position="442"/>
    </location>
    <ligand>
        <name>heme</name>
        <dbReference type="ChEBI" id="CHEBI:30413"/>
    </ligand>
    <ligandPart>
        <name>Fe</name>
        <dbReference type="ChEBI" id="CHEBI:18248"/>
    </ligandPart>
</feature>
<dbReference type="PRINTS" id="PR00463">
    <property type="entry name" value="EP450I"/>
</dbReference>
<comment type="similarity">
    <text evidence="2 9">Belongs to the cytochrome P450 family.</text>
</comment>
<dbReference type="EnsemblPlants" id="Kaladp1129s0017.1.v1.1">
    <property type="protein sequence ID" value="Kaladp1129s0017.1.v1.1"/>
    <property type="gene ID" value="Kaladp1129s0017.v1.1"/>
</dbReference>
<dbReference type="GO" id="GO:0020037">
    <property type="term" value="F:heme binding"/>
    <property type="evidence" value="ECO:0007669"/>
    <property type="project" value="InterPro"/>
</dbReference>
<evidence type="ECO:0000313" key="11">
    <source>
        <dbReference type="EnsemblPlants" id="Kaladp1129s0017.1.v1.1"/>
    </source>
</evidence>
<dbReference type="FunFam" id="1.10.630.10:FF:000011">
    <property type="entry name" value="Cytochrome P450 83B1"/>
    <property type="match status" value="1"/>
</dbReference>
<keyword evidence="3 8" id="KW-0349">Heme</keyword>
<dbReference type="CDD" id="cd11072">
    <property type="entry name" value="CYP71-like"/>
    <property type="match status" value="1"/>
</dbReference>
<evidence type="ECO:0000256" key="4">
    <source>
        <dbReference type="ARBA" id="ARBA00022723"/>
    </source>
</evidence>
<keyword evidence="6 8" id="KW-0408">Iron</keyword>
<keyword evidence="7 9" id="KW-0503">Monooxygenase</keyword>
<comment type="cofactor">
    <cofactor evidence="1 8">
        <name>heme</name>
        <dbReference type="ChEBI" id="CHEBI:30413"/>
    </cofactor>
</comment>
<dbReference type="GO" id="GO:0005506">
    <property type="term" value="F:iron ion binding"/>
    <property type="evidence" value="ECO:0007669"/>
    <property type="project" value="InterPro"/>
</dbReference>
<reference evidence="11" key="1">
    <citation type="submission" date="2021-01" db="UniProtKB">
        <authorList>
            <consortium name="EnsemblPlants"/>
        </authorList>
    </citation>
    <scope>IDENTIFICATION</scope>
</reference>
<dbReference type="Pfam" id="PF00067">
    <property type="entry name" value="p450"/>
    <property type="match status" value="1"/>
</dbReference>
<dbReference type="GO" id="GO:0004497">
    <property type="term" value="F:monooxygenase activity"/>
    <property type="evidence" value="ECO:0007669"/>
    <property type="project" value="UniProtKB-KW"/>
</dbReference>
<evidence type="ECO:0000256" key="2">
    <source>
        <dbReference type="ARBA" id="ARBA00010617"/>
    </source>
</evidence>